<protein>
    <recommendedName>
        <fullName evidence="3">DUF3253 domain-containing protein</fullName>
    </recommendedName>
</protein>
<proteinExistence type="predicted"/>
<dbReference type="Proteomes" id="UP001601442">
    <property type="component" value="Unassembled WGS sequence"/>
</dbReference>
<dbReference type="EMBL" id="JBIAMT010000002">
    <property type="protein sequence ID" value="MFF0496523.1"/>
    <property type="molecule type" value="Genomic_DNA"/>
</dbReference>
<evidence type="ECO:0008006" key="3">
    <source>
        <dbReference type="Google" id="ProtNLM"/>
    </source>
</evidence>
<evidence type="ECO:0000313" key="1">
    <source>
        <dbReference type="EMBL" id="MFF0496523.1"/>
    </source>
</evidence>
<keyword evidence="2" id="KW-1185">Reference proteome</keyword>
<gene>
    <name evidence="1" type="ORF">ACFYU5_08980</name>
</gene>
<comment type="caution">
    <text evidence="1">The sequence shown here is derived from an EMBL/GenBank/DDBJ whole genome shotgun (WGS) entry which is preliminary data.</text>
</comment>
<dbReference type="RefSeq" id="WP_387391940.1">
    <property type="nucleotide sequence ID" value="NZ_JBIAMT010000002.1"/>
</dbReference>
<organism evidence="1 2">
    <name type="scientific">Nocardia aobensis</name>
    <dbReference type="NCBI Taxonomy" id="257277"/>
    <lineage>
        <taxon>Bacteria</taxon>
        <taxon>Bacillati</taxon>
        <taxon>Actinomycetota</taxon>
        <taxon>Actinomycetes</taxon>
        <taxon>Mycobacteriales</taxon>
        <taxon>Nocardiaceae</taxon>
        <taxon>Nocardia</taxon>
    </lineage>
</organism>
<reference evidence="1 2" key="1">
    <citation type="submission" date="2024-10" db="EMBL/GenBank/DDBJ databases">
        <title>The Natural Products Discovery Center: Release of the First 8490 Sequenced Strains for Exploring Actinobacteria Biosynthetic Diversity.</title>
        <authorList>
            <person name="Kalkreuter E."/>
            <person name="Kautsar S.A."/>
            <person name="Yang D."/>
            <person name="Bader C.D."/>
            <person name="Teijaro C.N."/>
            <person name="Fluegel L."/>
            <person name="Davis C.M."/>
            <person name="Simpson J.R."/>
            <person name="Lauterbach L."/>
            <person name="Steele A.D."/>
            <person name="Gui C."/>
            <person name="Meng S."/>
            <person name="Li G."/>
            <person name="Viehrig K."/>
            <person name="Ye F."/>
            <person name="Su P."/>
            <person name="Kiefer A.F."/>
            <person name="Nichols A."/>
            <person name="Cepeda A.J."/>
            <person name="Yan W."/>
            <person name="Fan B."/>
            <person name="Jiang Y."/>
            <person name="Adhikari A."/>
            <person name="Zheng C.-J."/>
            <person name="Schuster L."/>
            <person name="Cowan T.M."/>
            <person name="Smanski M.J."/>
            <person name="Chevrette M.G."/>
            <person name="De Carvalho L.P.S."/>
            <person name="Shen B."/>
        </authorList>
    </citation>
    <scope>NUCLEOTIDE SEQUENCE [LARGE SCALE GENOMIC DNA]</scope>
    <source>
        <strain evidence="1 2">NPDC004119</strain>
    </source>
</reference>
<sequence>MTQSVGGPDPQVYLAVAEQLILDMPEGREFVSADVLRMMRSSGWPDLAEPRRLGPMLLRLRRWGCVEKIDVRSTSARSHGGVTSVWRRTEREL</sequence>
<name>A0ABW6P1V8_9NOCA</name>
<evidence type="ECO:0000313" key="2">
    <source>
        <dbReference type="Proteomes" id="UP001601442"/>
    </source>
</evidence>
<accession>A0ABW6P1V8</accession>